<dbReference type="Gene3D" id="3.20.20.80">
    <property type="entry name" value="Glycosidases"/>
    <property type="match status" value="1"/>
</dbReference>
<keyword evidence="1" id="KW-0326">Glycosidase</keyword>
<evidence type="ECO:0000256" key="1">
    <source>
        <dbReference type="RuleBase" id="RU361185"/>
    </source>
</evidence>
<keyword evidence="3" id="KW-1185">Reference proteome</keyword>
<reference evidence="4" key="1">
    <citation type="submission" date="2022-11" db="UniProtKB">
        <authorList>
            <consortium name="WormBaseParasite"/>
        </authorList>
    </citation>
    <scope>IDENTIFICATION</scope>
</reference>
<dbReference type="GO" id="GO:0005975">
    <property type="term" value="P:carbohydrate metabolic process"/>
    <property type="evidence" value="ECO:0007669"/>
    <property type="project" value="InterPro"/>
</dbReference>
<protein>
    <recommendedName>
        <fullName evidence="2">Glycoside hydrolase family 31 TIM barrel domain-containing protein</fullName>
    </recommendedName>
</protein>
<dbReference type="AlphaFoldDB" id="A0A914S6Z3"/>
<organism evidence="3 4">
    <name type="scientific">Parascaris equorum</name>
    <name type="common">Equine roundworm</name>
    <dbReference type="NCBI Taxonomy" id="6256"/>
    <lineage>
        <taxon>Eukaryota</taxon>
        <taxon>Metazoa</taxon>
        <taxon>Ecdysozoa</taxon>
        <taxon>Nematoda</taxon>
        <taxon>Chromadorea</taxon>
        <taxon>Rhabditida</taxon>
        <taxon>Spirurina</taxon>
        <taxon>Ascaridomorpha</taxon>
        <taxon>Ascaridoidea</taxon>
        <taxon>Ascarididae</taxon>
        <taxon>Parascaris</taxon>
    </lineage>
</organism>
<dbReference type="PANTHER" id="PTHR22762:SF133">
    <property type="entry name" value="P-TYPE DOMAIN-CONTAINING PROTEIN"/>
    <property type="match status" value="1"/>
</dbReference>
<proteinExistence type="inferred from homology"/>
<evidence type="ECO:0000313" key="3">
    <source>
        <dbReference type="Proteomes" id="UP000887564"/>
    </source>
</evidence>
<accession>A0A914S6Z3</accession>
<dbReference type="GO" id="GO:0004558">
    <property type="term" value="F:alpha-1,4-glucosidase activity"/>
    <property type="evidence" value="ECO:0007669"/>
    <property type="project" value="TreeGrafter"/>
</dbReference>
<keyword evidence="1" id="KW-0378">Hydrolase</keyword>
<sequence>MHAILIFDPAIQVDSESFERGINESAKFVEWERIDQVPRAIQDLYPLVNNTKIMLGTVWPLKHVAFPDFTAPETREWWKNEILRFHEKVTSCFLTLSTFCHLGYASCGYVSSLSLPMSFNVEKL</sequence>
<evidence type="ECO:0000259" key="2">
    <source>
        <dbReference type="Pfam" id="PF01055"/>
    </source>
</evidence>
<name>A0A914S6Z3_PAREQ</name>
<dbReference type="Proteomes" id="UP000887564">
    <property type="component" value="Unplaced"/>
</dbReference>
<dbReference type="WBParaSite" id="PEQ_0001449801-mRNA-1">
    <property type="protein sequence ID" value="PEQ_0001449801-mRNA-1"/>
    <property type="gene ID" value="PEQ_0001449801"/>
</dbReference>
<dbReference type="PANTHER" id="PTHR22762">
    <property type="entry name" value="ALPHA-GLUCOSIDASE"/>
    <property type="match status" value="1"/>
</dbReference>
<feature type="domain" description="Glycoside hydrolase family 31 TIM barrel" evidence="2">
    <location>
        <begin position="1"/>
        <end position="88"/>
    </location>
</feature>
<comment type="similarity">
    <text evidence="1">Belongs to the glycosyl hydrolase 31 family.</text>
</comment>
<dbReference type="InterPro" id="IPR000322">
    <property type="entry name" value="Glyco_hydro_31_TIM"/>
</dbReference>
<dbReference type="Pfam" id="PF01055">
    <property type="entry name" value="Glyco_hydro_31_2nd"/>
    <property type="match status" value="1"/>
</dbReference>
<evidence type="ECO:0000313" key="4">
    <source>
        <dbReference type="WBParaSite" id="PEQ_0001449801-mRNA-1"/>
    </source>
</evidence>